<dbReference type="Proteomes" id="UP000280586">
    <property type="component" value="Chromosome"/>
</dbReference>
<evidence type="ECO:0000259" key="1">
    <source>
        <dbReference type="PROSITE" id="PS50911"/>
    </source>
</evidence>
<dbReference type="KEGG" id="csep:CP523_11725"/>
<dbReference type="InterPro" id="IPR007921">
    <property type="entry name" value="CHAP_dom"/>
</dbReference>
<dbReference type="RefSeq" id="WP_120140887.1">
    <property type="nucleotide sequence ID" value="NZ_CP023671.1"/>
</dbReference>
<dbReference type="Pfam" id="PF12671">
    <property type="entry name" value="Amidase_6"/>
    <property type="match status" value="1"/>
</dbReference>
<accession>A0A9N7JNV2</accession>
<evidence type="ECO:0000313" key="2">
    <source>
        <dbReference type="EMBL" id="AYE35032.1"/>
    </source>
</evidence>
<reference evidence="2 4" key="1">
    <citation type="submission" date="2017-09" db="EMBL/GenBank/DDBJ databases">
        <authorList>
            <person name="Thomas P."/>
            <person name="Seyboldt C."/>
        </authorList>
    </citation>
    <scope>NUCLEOTIDE SEQUENCE [LARGE SCALE GENOMIC DNA]</scope>
    <source>
        <strain evidence="2 4">DSM 7534</strain>
    </source>
</reference>
<organism evidence="2 4">
    <name type="scientific">Clostridium septicum</name>
    <dbReference type="NCBI Taxonomy" id="1504"/>
    <lineage>
        <taxon>Bacteria</taxon>
        <taxon>Bacillati</taxon>
        <taxon>Bacillota</taxon>
        <taxon>Clostridia</taxon>
        <taxon>Eubacteriales</taxon>
        <taxon>Clostridiaceae</taxon>
        <taxon>Clostridium</taxon>
    </lineage>
</organism>
<evidence type="ECO:0000313" key="4">
    <source>
        <dbReference type="Proteomes" id="UP000280586"/>
    </source>
</evidence>
<gene>
    <name evidence="2" type="ORF">CP523_11725</name>
    <name evidence="3" type="ORF">NH397_04100</name>
</gene>
<sequence length="345" mass="40925">MYSIFSFFKRFKIKKNILIQDKSLVEIEKVLMGYFSHCIENEKKLKQKSNKYIYPKSILENYNKVYYSFIIEMYKNIKVKAEFYNIFLNINSINIIEKSIVVDVDKIIEIKYKNSKVKTKYKDNHLIYLNIKNNKLFVSRDIIEEGIKADELVNTISSYEKYMENKINIIKKNKSSLKEYINNFNKRSNPKVQENKKGVYRYSGYDGNLAAKWASENWDAEEEYQGNDCTNFVSKCLKNGGLPMDKIWRPGSYAWIRVVNLRNWLVNTGYGVENKDNSNLSLGDVVQLHSRSKDMWSHSTIITYIDEQGEIYVSAHSYPYYNRPLFSYYPTYAYSNIRYLRIKRG</sequence>
<dbReference type="EMBL" id="CP099799">
    <property type="protein sequence ID" value="USS01629.1"/>
    <property type="molecule type" value="Genomic_DNA"/>
</dbReference>
<evidence type="ECO:0000313" key="5">
    <source>
        <dbReference type="Proteomes" id="UP001055437"/>
    </source>
</evidence>
<dbReference type="PANTHER" id="PTHR40032:SF1">
    <property type="entry name" value="EXPORTED PROTEIN"/>
    <property type="match status" value="1"/>
</dbReference>
<dbReference type="AlphaFoldDB" id="A0A9N7JNV2"/>
<dbReference type="PROSITE" id="PS50911">
    <property type="entry name" value="CHAP"/>
    <property type="match status" value="1"/>
</dbReference>
<protein>
    <submittedName>
        <fullName evidence="3">Amidase domain-containing protein</fullName>
    </submittedName>
</protein>
<keyword evidence="5" id="KW-1185">Reference proteome</keyword>
<feature type="domain" description="Peptidase C51" evidence="1">
    <location>
        <begin position="204"/>
        <end position="341"/>
    </location>
</feature>
<evidence type="ECO:0000313" key="3">
    <source>
        <dbReference type="EMBL" id="USS01629.1"/>
    </source>
</evidence>
<dbReference type="GeneID" id="303561353"/>
<proteinExistence type="predicted"/>
<name>A0A9N7JNV2_CLOSE</name>
<dbReference type="InterPro" id="IPR024301">
    <property type="entry name" value="Amidase_6"/>
</dbReference>
<dbReference type="EMBL" id="CP023671">
    <property type="protein sequence ID" value="AYE35032.1"/>
    <property type="molecule type" value="Genomic_DNA"/>
</dbReference>
<dbReference type="PANTHER" id="PTHR40032">
    <property type="entry name" value="EXPORTED PROTEIN-RELATED"/>
    <property type="match status" value="1"/>
</dbReference>
<dbReference type="Proteomes" id="UP001055437">
    <property type="component" value="Chromosome"/>
</dbReference>
<reference evidence="3" key="2">
    <citation type="submission" date="2022-06" db="EMBL/GenBank/DDBJ databases">
        <authorList>
            <person name="Holder M.E."/>
            <person name="Ajami N.J."/>
            <person name="Petrosino J.F."/>
        </authorList>
    </citation>
    <scope>NUCLEOTIDE SEQUENCE</scope>
    <source>
        <strain evidence="3">RMA 8861</strain>
    </source>
</reference>